<comment type="function">
    <text evidence="1">Required for O(2)-independent ubiquinone (coenzyme Q) biosynthesis. Likely functions as an accessory factor.</text>
</comment>
<dbReference type="Pfam" id="PF02036">
    <property type="entry name" value="SCP2"/>
    <property type="match status" value="1"/>
</dbReference>
<dbReference type="SUPFAM" id="SSF55718">
    <property type="entry name" value="SCP-like"/>
    <property type="match status" value="1"/>
</dbReference>
<comment type="pathway">
    <text evidence="1">Cofactor biosynthesis; ubiquinone biosynthesis.</text>
</comment>
<dbReference type="HAMAP" id="MF_02231">
    <property type="entry name" value="UbiT"/>
    <property type="match status" value="1"/>
</dbReference>
<sequence>MTPNQFIIPAPVGRLCALLPAYPGWVLFASALNLVVSRNLPDDVKQALTGRRLRITATDANLSFTVEWRAGGFRACAPGAMPELTISASAQDFLLLARRQEDPDTLFFSRRLGMEGDTELGLLVKNTLDAIEVPVFELGRTALGRVFGRFGGKR</sequence>
<dbReference type="Proteomes" id="UP000482155">
    <property type="component" value="Unassembled WGS sequence"/>
</dbReference>
<protein>
    <recommendedName>
        <fullName evidence="1">Ubiquinone biosynthesis accessory factor UbiT</fullName>
    </recommendedName>
</protein>
<dbReference type="EMBL" id="JAAIVB010000047">
    <property type="protein sequence ID" value="NEX62275.1"/>
    <property type="molecule type" value="Genomic_DNA"/>
</dbReference>
<keyword evidence="4" id="KW-1185">Reference proteome</keyword>
<evidence type="ECO:0000313" key="3">
    <source>
        <dbReference type="EMBL" id="NEX62275.1"/>
    </source>
</evidence>
<dbReference type="UniPathway" id="UPA00232"/>
<evidence type="ECO:0000256" key="1">
    <source>
        <dbReference type="HAMAP-Rule" id="MF_02231"/>
    </source>
</evidence>
<evidence type="ECO:0000259" key="2">
    <source>
        <dbReference type="Pfam" id="PF02036"/>
    </source>
</evidence>
<organism evidence="3 4">
    <name type="scientific">Noviherbaspirillum galbum</name>
    <dbReference type="NCBI Taxonomy" id="2709383"/>
    <lineage>
        <taxon>Bacteria</taxon>
        <taxon>Pseudomonadati</taxon>
        <taxon>Pseudomonadota</taxon>
        <taxon>Betaproteobacteria</taxon>
        <taxon>Burkholderiales</taxon>
        <taxon>Oxalobacteraceae</taxon>
        <taxon>Noviherbaspirillum</taxon>
    </lineage>
</organism>
<accession>A0A6B3SSE1</accession>
<dbReference type="GO" id="GO:0006744">
    <property type="term" value="P:ubiquinone biosynthetic process"/>
    <property type="evidence" value="ECO:0007669"/>
    <property type="project" value="UniProtKB-UniRule"/>
</dbReference>
<evidence type="ECO:0000313" key="4">
    <source>
        <dbReference type="Proteomes" id="UP000482155"/>
    </source>
</evidence>
<gene>
    <name evidence="1" type="primary">ubiT</name>
    <name evidence="3" type="ORF">G3574_14395</name>
</gene>
<comment type="similarity">
    <text evidence="1">Belongs to the UbiT family.</text>
</comment>
<keyword evidence="1" id="KW-0831">Ubiquinone biosynthesis</keyword>
<comment type="caution">
    <text evidence="3">The sequence shown here is derived from an EMBL/GenBank/DDBJ whole genome shotgun (WGS) entry which is preliminary data.</text>
</comment>
<reference evidence="3 4" key="1">
    <citation type="submission" date="2020-02" db="EMBL/GenBank/DDBJ databases">
        <authorList>
            <person name="Kim M.K."/>
        </authorList>
    </citation>
    <scope>NUCLEOTIDE SEQUENCE [LARGE SCALE GENOMIC DNA]</scope>
    <source>
        <strain evidence="3 4">17J57-3</strain>
    </source>
</reference>
<name>A0A6B3SSE1_9BURK</name>
<proteinExistence type="inferred from homology"/>
<feature type="domain" description="SCP2" evidence="2">
    <location>
        <begin position="46"/>
        <end position="129"/>
    </location>
</feature>
<dbReference type="InterPro" id="IPR016830">
    <property type="entry name" value="UbiT"/>
</dbReference>
<dbReference type="InterPro" id="IPR003033">
    <property type="entry name" value="SCP2_sterol-bd_dom"/>
</dbReference>
<dbReference type="InterPro" id="IPR036527">
    <property type="entry name" value="SCP2_sterol-bd_dom_sf"/>
</dbReference>
<dbReference type="Gene3D" id="3.30.1050.10">
    <property type="entry name" value="SCP2 sterol-binding domain"/>
    <property type="match status" value="1"/>
</dbReference>
<dbReference type="AlphaFoldDB" id="A0A6B3SSE1"/>